<feature type="transmembrane region" description="Helical" evidence="4">
    <location>
        <begin position="134"/>
        <end position="157"/>
    </location>
</feature>
<protein>
    <submittedName>
        <fullName evidence="6">YbfB/YjiJ family MFS transporter</fullName>
    </submittedName>
</protein>
<dbReference type="InterPro" id="IPR010645">
    <property type="entry name" value="MFS_4"/>
</dbReference>
<gene>
    <name evidence="6" type="ORF">DV711_08845</name>
</gene>
<reference evidence="6 7" key="1">
    <citation type="submission" date="2018-07" db="EMBL/GenBank/DDBJ databases">
        <title>Motiliproteus coralliicola sp. nov., a bacterium isolated from Coral.</title>
        <authorList>
            <person name="Wang G."/>
        </authorList>
    </citation>
    <scope>NUCLEOTIDE SEQUENCE [LARGE SCALE GENOMIC DNA]</scope>
    <source>
        <strain evidence="6 7">C34</strain>
    </source>
</reference>
<feature type="transmembrane region" description="Helical" evidence="4">
    <location>
        <begin position="365"/>
        <end position="389"/>
    </location>
</feature>
<dbReference type="PANTHER" id="PTHR23537:SF1">
    <property type="entry name" value="SUGAR TRANSPORTER"/>
    <property type="match status" value="1"/>
</dbReference>
<evidence type="ECO:0000256" key="3">
    <source>
        <dbReference type="ARBA" id="ARBA00023136"/>
    </source>
</evidence>
<evidence type="ECO:0000256" key="2">
    <source>
        <dbReference type="ARBA" id="ARBA00022989"/>
    </source>
</evidence>
<proteinExistence type="predicted"/>
<dbReference type="GO" id="GO:0022857">
    <property type="term" value="F:transmembrane transporter activity"/>
    <property type="evidence" value="ECO:0007669"/>
    <property type="project" value="InterPro"/>
</dbReference>
<dbReference type="GO" id="GO:0005886">
    <property type="term" value="C:plasma membrane"/>
    <property type="evidence" value="ECO:0007669"/>
    <property type="project" value="TreeGrafter"/>
</dbReference>
<evidence type="ECO:0000313" key="6">
    <source>
        <dbReference type="EMBL" id="RDE22678.1"/>
    </source>
</evidence>
<feature type="transmembrane region" description="Helical" evidence="4">
    <location>
        <begin position="210"/>
        <end position="232"/>
    </location>
</feature>
<keyword evidence="2 4" id="KW-1133">Transmembrane helix</keyword>
<dbReference type="OrthoDB" id="9797953at2"/>
<name>A0A369WKT1_9GAMM</name>
<keyword evidence="7" id="KW-1185">Reference proteome</keyword>
<feature type="transmembrane region" description="Helical" evidence="4">
    <location>
        <begin position="9"/>
        <end position="27"/>
    </location>
</feature>
<feature type="transmembrane region" description="Helical" evidence="4">
    <location>
        <begin position="47"/>
        <end position="64"/>
    </location>
</feature>
<feature type="transmembrane region" description="Helical" evidence="4">
    <location>
        <begin position="163"/>
        <end position="184"/>
    </location>
</feature>
<organism evidence="6 7">
    <name type="scientific">Motiliproteus coralliicola</name>
    <dbReference type="NCBI Taxonomy" id="2283196"/>
    <lineage>
        <taxon>Bacteria</taxon>
        <taxon>Pseudomonadati</taxon>
        <taxon>Pseudomonadota</taxon>
        <taxon>Gammaproteobacteria</taxon>
        <taxon>Oceanospirillales</taxon>
        <taxon>Oceanospirillaceae</taxon>
        <taxon>Motiliproteus</taxon>
    </lineage>
</organism>
<accession>A0A369WKT1</accession>
<feature type="transmembrane region" description="Helical" evidence="4">
    <location>
        <begin position="76"/>
        <end position="95"/>
    </location>
</feature>
<evidence type="ECO:0000256" key="1">
    <source>
        <dbReference type="ARBA" id="ARBA00022692"/>
    </source>
</evidence>
<keyword evidence="3 4" id="KW-0472">Membrane</keyword>
<feature type="transmembrane region" description="Helical" evidence="4">
    <location>
        <begin position="101"/>
        <end position="122"/>
    </location>
</feature>
<evidence type="ECO:0000259" key="5">
    <source>
        <dbReference type="PROSITE" id="PS50850"/>
    </source>
</evidence>
<feature type="transmembrane region" description="Helical" evidence="4">
    <location>
        <begin position="252"/>
        <end position="270"/>
    </location>
</feature>
<dbReference type="InterPro" id="IPR020846">
    <property type="entry name" value="MFS_dom"/>
</dbReference>
<dbReference type="PANTHER" id="PTHR23537">
    <property type="match status" value="1"/>
</dbReference>
<dbReference type="Gene3D" id="1.20.1250.20">
    <property type="entry name" value="MFS general substrate transporter like domains"/>
    <property type="match status" value="2"/>
</dbReference>
<dbReference type="PROSITE" id="PS50850">
    <property type="entry name" value="MFS"/>
    <property type="match status" value="1"/>
</dbReference>
<feature type="transmembrane region" description="Helical" evidence="4">
    <location>
        <begin position="306"/>
        <end position="325"/>
    </location>
</feature>
<dbReference type="EMBL" id="QQOH01000002">
    <property type="protein sequence ID" value="RDE22678.1"/>
    <property type="molecule type" value="Genomic_DNA"/>
</dbReference>
<feature type="transmembrane region" description="Helical" evidence="4">
    <location>
        <begin position="337"/>
        <end position="359"/>
    </location>
</feature>
<sequence length="399" mass="42242">MLRKQEHPALLVGMTATLAGIGIARFAYTPLLPELVQQGWFEDTQAVYLGAANLLGYLIGALSAHRLSERLPLRRLMGLCFAAIALSFILCAQPSSFEWFFSWRLVAGVTGAILMVVGPATALTSTEAGRRASVGALVFTGIGLGAVLSASVVPLLMQQGLSATWLALGSLTLVAGLICDRSLIRLEAAKPASLNQPTAVTTTVTKPLGWVLLCVMAAYALDAVGFVPHTLFWVDYLARERALGTEAASLQWAAFGLGAVCGPLIAGWVVQRCGWHKGLVLAFSVKAVAVLLPLLSIALVSRTLSSFIVGALVPGIVALTSGRIAELVGTSDHKRYWGLATAVFAIAQALSGYSMSALYEIWGSYFYLFYAGSAALAGGAVLITLSRFFQHQTSISTYR</sequence>
<comment type="caution">
    <text evidence="6">The sequence shown here is derived from an EMBL/GenBank/DDBJ whole genome shotgun (WGS) entry which is preliminary data.</text>
</comment>
<dbReference type="Pfam" id="PF06779">
    <property type="entry name" value="MFS_4"/>
    <property type="match status" value="1"/>
</dbReference>
<evidence type="ECO:0000313" key="7">
    <source>
        <dbReference type="Proteomes" id="UP000253769"/>
    </source>
</evidence>
<keyword evidence="1 4" id="KW-0812">Transmembrane</keyword>
<feature type="domain" description="Major facilitator superfamily (MFS) profile" evidence="5">
    <location>
        <begin position="8"/>
        <end position="389"/>
    </location>
</feature>
<dbReference type="AlphaFoldDB" id="A0A369WKT1"/>
<evidence type="ECO:0000256" key="4">
    <source>
        <dbReference type="SAM" id="Phobius"/>
    </source>
</evidence>
<feature type="transmembrane region" description="Helical" evidence="4">
    <location>
        <begin position="279"/>
        <end position="300"/>
    </location>
</feature>
<dbReference type="RefSeq" id="WP_114695310.1">
    <property type="nucleotide sequence ID" value="NZ_QQOH01000002.1"/>
</dbReference>
<dbReference type="SUPFAM" id="SSF103473">
    <property type="entry name" value="MFS general substrate transporter"/>
    <property type="match status" value="1"/>
</dbReference>
<dbReference type="Proteomes" id="UP000253769">
    <property type="component" value="Unassembled WGS sequence"/>
</dbReference>
<dbReference type="InterPro" id="IPR036259">
    <property type="entry name" value="MFS_trans_sf"/>
</dbReference>